<dbReference type="PROSITE" id="PS50178">
    <property type="entry name" value="ZF_FYVE"/>
    <property type="match status" value="1"/>
</dbReference>
<dbReference type="GO" id="GO:0060090">
    <property type="term" value="F:molecular adaptor activity"/>
    <property type="evidence" value="ECO:0007669"/>
    <property type="project" value="UniProtKB-ARBA"/>
</dbReference>
<dbReference type="Gene3D" id="3.30.40.10">
    <property type="entry name" value="Zinc/RING finger domain, C3HC4 (zinc finger)"/>
    <property type="match status" value="1"/>
</dbReference>
<dbReference type="CDD" id="cd15733">
    <property type="entry name" value="FYVE_MTMR4"/>
    <property type="match status" value="1"/>
</dbReference>
<dbReference type="InterPro" id="IPR029021">
    <property type="entry name" value="Prot-tyrosine_phosphatase-like"/>
</dbReference>
<feature type="region of interest" description="Disordered" evidence="16">
    <location>
        <begin position="755"/>
        <end position="783"/>
    </location>
</feature>
<dbReference type="InterPro" id="IPR030564">
    <property type="entry name" value="Myotubularin"/>
</dbReference>
<evidence type="ECO:0000256" key="7">
    <source>
        <dbReference type="ARBA" id="ARBA00022723"/>
    </source>
</evidence>
<keyword evidence="23" id="KW-1185">Reference proteome</keyword>
<dbReference type="SUPFAM" id="SSF52799">
    <property type="entry name" value="(Phosphotyrosine protein) phosphatases II"/>
    <property type="match status" value="1"/>
</dbReference>
<dbReference type="InterPro" id="IPR016130">
    <property type="entry name" value="Tyr_Pase_AS"/>
</dbReference>
<dbReference type="GO" id="GO:0046474">
    <property type="term" value="P:glycerophospholipid biosynthetic process"/>
    <property type="evidence" value="ECO:0007669"/>
    <property type="project" value="UniProtKB-ARBA"/>
</dbReference>
<feature type="binding site" evidence="14">
    <location>
        <begin position="335"/>
        <end position="338"/>
    </location>
    <ligand>
        <name>substrate</name>
    </ligand>
</feature>
<dbReference type="EMBL" id="JYDV01000001">
    <property type="protein sequence ID" value="KRZ46372.1"/>
    <property type="molecule type" value="Genomic_DNA"/>
</dbReference>
<name>A0A0V1EYJ3_TRIPS</name>
<dbReference type="FunFam" id="3.30.40.10:FF:000073">
    <property type="entry name" value="myotubularin-related protein 4 isoform X2"/>
    <property type="match status" value="1"/>
</dbReference>
<comment type="function">
    <text evidence="1">Negative regulator of epidermal growth factor receptor (EGFR) signaling.</text>
</comment>
<dbReference type="PANTHER" id="PTHR10807:SF75">
    <property type="entry name" value="PHOSPHATIDYLINOSITOL-3-PHOSPHATE PHOSPHATASE"/>
    <property type="match status" value="1"/>
</dbReference>
<feature type="compositionally biased region" description="Polar residues" evidence="16">
    <location>
        <begin position="669"/>
        <end position="683"/>
    </location>
</feature>
<dbReference type="CDD" id="cd14507">
    <property type="entry name" value="PTP-MTM-like"/>
    <property type="match status" value="1"/>
</dbReference>
<feature type="domain" description="FYVE-type" evidence="17">
    <location>
        <begin position="972"/>
        <end position="1032"/>
    </location>
</feature>
<dbReference type="PROSITE" id="PS51339">
    <property type="entry name" value="PPASE_MYOTUBULARIN"/>
    <property type="match status" value="1"/>
</dbReference>
<dbReference type="AlphaFoldDB" id="A0A0V1EYJ3"/>
<dbReference type="InterPro" id="IPR010569">
    <property type="entry name" value="Myotubularin-like_Pase_dom"/>
</dbReference>
<keyword evidence="11" id="KW-0472">Membrane</keyword>
<evidence type="ECO:0000256" key="14">
    <source>
        <dbReference type="PIRSR" id="PIRSR630564-2"/>
    </source>
</evidence>
<dbReference type="GO" id="GO:0004438">
    <property type="term" value="F:phosphatidylinositol-3-phosphate phosphatase activity"/>
    <property type="evidence" value="ECO:0007669"/>
    <property type="project" value="TreeGrafter"/>
</dbReference>
<comment type="subcellular location">
    <subcellularLocation>
        <location evidence="2">Membrane</location>
    </subcellularLocation>
</comment>
<protein>
    <recommendedName>
        <fullName evidence="6">Lateral signaling target protein 2 homolog</fullName>
        <ecNumber evidence="5">3.1.3.95</ecNumber>
    </recommendedName>
    <alternativeName>
        <fullName evidence="12">Phosphatidylinositol-3,5-bisphosphate 3-phosphatase</fullName>
    </alternativeName>
</protein>
<evidence type="ECO:0000313" key="19">
    <source>
        <dbReference type="EMBL" id="KRY78905.1"/>
    </source>
</evidence>
<keyword evidence="7" id="KW-0479">Metal-binding</keyword>
<dbReference type="GO" id="GO:0010506">
    <property type="term" value="P:regulation of autophagy"/>
    <property type="evidence" value="ECO:0007669"/>
    <property type="project" value="TreeGrafter"/>
</dbReference>
<dbReference type="SUPFAM" id="SSF50729">
    <property type="entry name" value="PH domain-like"/>
    <property type="match status" value="1"/>
</dbReference>
<evidence type="ECO:0000256" key="11">
    <source>
        <dbReference type="ARBA" id="ARBA00023136"/>
    </source>
</evidence>
<organism evidence="19 22">
    <name type="scientific">Trichinella pseudospiralis</name>
    <name type="common">Parasitic roundworm</name>
    <dbReference type="NCBI Taxonomy" id="6337"/>
    <lineage>
        <taxon>Eukaryota</taxon>
        <taxon>Metazoa</taxon>
        <taxon>Ecdysozoa</taxon>
        <taxon>Nematoda</taxon>
        <taxon>Enoplea</taxon>
        <taxon>Dorylaimia</taxon>
        <taxon>Trichinellida</taxon>
        <taxon>Trichinellidae</taxon>
        <taxon>Trichinella</taxon>
    </lineage>
</organism>
<evidence type="ECO:0000313" key="20">
    <source>
        <dbReference type="EMBL" id="KRZ32023.1"/>
    </source>
</evidence>
<evidence type="ECO:0000256" key="8">
    <source>
        <dbReference type="ARBA" id="ARBA00022771"/>
    </source>
</evidence>
<dbReference type="Proteomes" id="UP000054632">
    <property type="component" value="Unassembled WGS sequence"/>
</dbReference>
<dbReference type="SUPFAM" id="SSF57903">
    <property type="entry name" value="FYVE/PHD zinc finger"/>
    <property type="match status" value="1"/>
</dbReference>
<gene>
    <name evidence="19" type="primary">mtmr4</name>
    <name evidence="19" type="ORF">T4A_4474</name>
    <name evidence="20" type="ORF">T4B_13240</name>
    <name evidence="21" type="ORF">T4C_4167</name>
</gene>
<sequence length="1039" mass="117029">MEEQPPLPPDSVAVANSEFPGVEKVNRTEAFSRKPLHKLTVHGKFEPYEGENYPFPVPFLPGEYAEYFSEPFEDSIRSSFVVLTNFRIFVTASGNGSFYNIPLLCIESVDYRENAYVSIFCKDGRTAKVTLENNDFTLAWYRLLNSVAVPPAKLEDVFAFAFYAWCLDEKKKPSFASLQTKINDQTDDYFFFDSKEFVQQELNRMGFPKEHWRITEFNKNLEFCPTYPSYWIVPALVTDTDIDGSGRFRTLQRVPVTVWRHPKEGCVLVRCSQPESGIFGWRSDSDEALLNMINSTASLKAAPKDGASFSPVEANKPVKPMLILDARSYTAAWANRAKGGGFEICEYYNKCDIQFLGLPNIHCIRVSFQKFRSSIMEANESTWFQNLETCQWIHNLCALMSSALRAVEALQVEKRSVLVHCSDGWDRTTQIVSLAKLLMDPHYRTVKGFTELVERDWICFGHKFRERLGMQNGDPNQRSPVFLQWLDCIHYLLHEYPCSFEFNEIYLVKLAQHAYSGLFGTFLCNSIAERRQLTIPQRSFSVWDYLNVCNGQFRNILFSHDDSVLWPRLGLREMAALWRAIYFPGNGDTVNGGGRRLCIAGSAVVSELHANNDEDDDHHHAGFVGGHCQLAMDRSIPAVLIRSHSCDSIPLADFRRSSFCESAGHRLGSQPSLIPSSSTTTASRLPMDQSQSGGTGTGVGVLDCAQVTAGSDRPTRLVLSDEDNGTRPQRCRRAVLNGGLLSPSVDFNHVDDVDGEQTGDAESETFKGVAQTCDHSTSTTEISDPRAIRPEIGIRNVVHYRIQPNVQLINGINGSGQSNQHQHCRSDDCCVGRLSSNQRQALAEMLDRDGLIRVRDGAQERMQKIMHCYEKRIAFLQTELSRAQTAFAYGKCPTCDQRTTVVDFSPPTDPIMAVVIEGRDQKRTRNSESQSALSENGAEPRSCDSRTTTQSDASSWEAVDCEDGTPTLWVPDHAARRCMGCDSEFWMVNRKHHCRSCGKIFCGSCSNYECPVPEEQFYEPVRVCNSCFSALKYQQKVEA</sequence>
<evidence type="ECO:0000256" key="12">
    <source>
        <dbReference type="ARBA" id="ARBA00032571"/>
    </source>
</evidence>
<reference evidence="22 23" key="1">
    <citation type="submission" date="2015-01" db="EMBL/GenBank/DDBJ databases">
        <title>Evolution of Trichinella species and genotypes.</title>
        <authorList>
            <person name="Korhonen P.K."/>
            <person name="Edoardo P."/>
            <person name="Giuseppe L.R."/>
            <person name="Gasser R.B."/>
        </authorList>
    </citation>
    <scope>NUCLEOTIDE SEQUENCE [LARGE SCALE GENOMIC DNA]</scope>
    <source>
        <strain evidence="19">ISS13</strain>
        <strain evidence="21">ISS176</strain>
        <strain evidence="20">ISS588</strain>
    </source>
</reference>
<proteinExistence type="inferred from homology"/>
<dbReference type="EMBL" id="JYDR01000003">
    <property type="protein sequence ID" value="KRY78905.1"/>
    <property type="molecule type" value="Genomic_DNA"/>
</dbReference>
<dbReference type="GO" id="GO:0005829">
    <property type="term" value="C:cytosol"/>
    <property type="evidence" value="ECO:0007669"/>
    <property type="project" value="UniProtKB-ARBA"/>
</dbReference>
<keyword evidence="10" id="KW-0862">Zinc</keyword>
<evidence type="ECO:0000313" key="22">
    <source>
        <dbReference type="Proteomes" id="UP000054632"/>
    </source>
</evidence>
<accession>A0A0V1EYJ3</accession>
<dbReference type="Pfam" id="PF06602">
    <property type="entry name" value="Myotub-related"/>
    <property type="match status" value="1"/>
</dbReference>
<dbReference type="GO" id="GO:0008270">
    <property type="term" value="F:zinc ion binding"/>
    <property type="evidence" value="ECO:0007669"/>
    <property type="project" value="UniProtKB-KW"/>
</dbReference>
<dbReference type="PROSITE" id="PS00383">
    <property type="entry name" value="TYR_PHOSPHATASE_1"/>
    <property type="match status" value="1"/>
</dbReference>
<evidence type="ECO:0000256" key="2">
    <source>
        <dbReference type="ARBA" id="ARBA00004370"/>
    </source>
</evidence>
<dbReference type="GO" id="GO:0046856">
    <property type="term" value="P:phosphatidylinositol dephosphorylation"/>
    <property type="evidence" value="ECO:0007669"/>
    <property type="project" value="UniProtKB-ARBA"/>
</dbReference>
<evidence type="ECO:0000256" key="5">
    <source>
        <dbReference type="ARBA" id="ARBA00012903"/>
    </source>
</evidence>
<dbReference type="InterPro" id="IPR011011">
    <property type="entry name" value="Znf_FYVE_PHD"/>
</dbReference>
<evidence type="ECO:0000256" key="6">
    <source>
        <dbReference type="ARBA" id="ARBA00019870"/>
    </source>
</evidence>
<evidence type="ECO:0000259" key="17">
    <source>
        <dbReference type="PROSITE" id="PS50178"/>
    </source>
</evidence>
<feature type="binding site" evidence="14">
    <location>
        <begin position="421"/>
        <end position="427"/>
    </location>
    <ligand>
        <name>substrate</name>
    </ligand>
</feature>
<feature type="region of interest" description="Disordered" evidence="16">
    <location>
        <begin position="917"/>
        <end position="958"/>
    </location>
</feature>
<dbReference type="PANTHER" id="PTHR10807">
    <property type="entry name" value="MYOTUBULARIN-RELATED"/>
    <property type="match status" value="1"/>
</dbReference>
<evidence type="ECO:0000259" key="18">
    <source>
        <dbReference type="PROSITE" id="PS51339"/>
    </source>
</evidence>
<dbReference type="Pfam" id="PF01363">
    <property type="entry name" value="FYVE"/>
    <property type="match status" value="1"/>
</dbReference>
<dbReference type="InterPro" id="IPR017455">
    <property type="entry name" value="Znf_FYVE-rel"/>
</dbReference>
<comment type="similarity">
    <text evidence="3">Belongs to the protein-tyrosine phosphatase family. Non-receptor class myotubularin subfamily.</text>
</comment>
<evidence type="ECO:0000256" key="1">
    <source>
        <dbReference type="ARBA" id="ARBA00003580"/>
    </source>
</evidence>
<comment type="similarity">
    <text evidence="4">Belongs to the lst-2 family.</text>
</comment>
<dbReference type="EMBL" id="JYDS01000019">
    <property type="protein sequence ID" value="KRZ32023.1"/>
    <property type="molecule type" value="Genomic_DNA"/>
</dbReference>
<evidence type="ECO:0000256" key="3">
    <source>
        <dbReference type="ARBA" id="ARBA00007471"/>
    </source>
</evidence>
<evidence type="ECO:0000313" key="21">
    <source>
        <dbReference type="EMBL" id="KRZ46372.1"/>
    </source>
</evidence>
<keyword evidence="8 15" id="KW-0863">Zinc-finger</keyword>
<evidence type="ECO:0000256" key="4">
    <source>
        <dbReference type="ARBA" id="ARBA00008755"/>
    </source>
</evidence>
<dbReference type="Proteomes" id="UP000054805">
    <property type="component" value="Unassembled WGS sequence"/>
</dbReference>
<evidence type="ECO:0000256" key="15">
    <source>
        <dbReference type="PROSITE-ProRule" id="PRU00091"/>
    </source>
</evidence>
<dbReference type="GO" id="GO:0016020">
    <property type="term" value="C:membrane"/>
    <property type="evidence" value="ECO:0007669"/>
    <property type="project" value="UniProtKB-SubCell"/>
</dbReference>
<feature type="domain" description="Myotubularin phosphatase" evidence="18">
    <location>
        <begin position="192"/>
        <end position="582"/>
    </location>
</feature>
<feature type="active site" description="Phosphocysteine intermediate" evidence="13">
    <location>
        <position position="421"/>
    </location>
</feature>
<dbReference type="Proteomes" id="UP000054826">
    <property type="component" value="Unassembled WGS sequence"/>
</dbReference>
<feature type="compositionally biased region" description="Basic and acidic residues" evidence="16">
    <location>
        <begin position="917"/>
        <end position="926"/>
    </location>
</feature>
<feature type="binding site" evidence="14">
    <location>
        <begin position="360"/>
        <end position="361"/>
    </location>
    <ligand>
        <name>substrate</name>
    </ligand>
</feature>
<comment type="caution">
    <text evidence="19">The sequence shown here is derived from an EMBL/GenBank/DDBJ whole genome shotgun (WGS) entry which is preliminary data.</text>
</comment>
<dbReference type="InterPro" id="IPR000306">
    <property type="entry name" value="Znf_FYVE"/>
</dbReference>
<dbReference type="SMART" id="SM00064">
    <property type="entry name" value="FYVE"/>
    <property type="match status" value="1"/>
</dbReference>
<dbReference type="GO" id="GO:0004721">
    <property type="term" value="F:phosphoprotein phosphatase activity"/>
    <property type="evidence" value="ECO:0007669"/>
    <property type="project" value="UniProtKB-ARBA"/>
</dbReference>
<dbReference type="GO" id="GO:0019903">
    <property type="term" value="F:protein phosphatase binding"/>
    <property type="evidence" value="ECO:0007669"/>
    <property type="project" value="TreeGrafter"/>
</dbReference>
<evidence type="ECO:0000256" key="10">
    <source>
        <dbReference type="ARBA" id="ARBA00022833"/>
    </source>
</evidence>
<feature type="compositionally biased region" description="Polar residues" evidence="16">
    <location>
        <begin position="773"/>
        <end position="782"/>
    </location>
</feature>
<dbReference type="InterPro" id="IPR013083">
    <property type="entry name" value="Znf_RING/FYVE/PHD"/>
</dbReference>
<dbReference type="GO" id="GO:0052629">
    <property type="term" value="F:phosphatidylinositol-3,5-bisphosphate 3-phosphatase activity"/>
    <property type="evidence" value="ECO:0007669"/>
    <property type="project" value="UniProtKB-EC"/>
</dbReference>
<feature type="region of interest" description="Disordered" evidence="16">
    <location>
        <begin position="664"/>
        <end position="701"/>
    </location>
</feature>
<dbReference type="EC" id="3.1.3.95" evidence="5"/>
<evidence type="ECO:0000256" key="9">
    <source>
        <dbReference type="ARBA" id="ARBA00022801"/>
    </source>
</evidence>
<evidence type="ECO:0000313" key="23">
    <source>
        <dbReference type="Proteomes" id="UP000054805"/>
    </source>
</evidence>
<feature type="compositionally biased region" description="Polar residues" evidence="16">
    <location>
        <begin position="945"/>
        <end position="954"/>
    </location>
</feature>
<dbReference type="GO" id="GO:0061952">
    <property type="term" value="P:midbody abscission"/>
    <property type="evidence" value="ECO:0007669"/>
    <property type="project" value="UniProtKB-ARBA"/>
</dbReference>
<evidence type="ECO:0000256" key="13">
    <source>
        <dbReference type="PIRSR" id="PIRSR630564-1"/>
    </source>
</evidence>
<evidence type="ECO:0000256" key="16">
    <source>
        <dbReference type="SAM" id="MobiDB-lite"/>
    </source>
</evidence>
<keyword evidence="9" id="KW-0378">Hydrolase</keyword>
<dbReference type="InterPro" id="IPR046978">
    <property type="entry name" value="MTMR4_FYVE"/>
</dbReference>